<dbReference type="SUPFAM" id="SSF55073">
    <property type="entry name" value="Nucleotide cyclase"/>
    <property type="match status" value="1"/>
</dbReference>
<dbReference type="SMART" id="SM00267">
    <property type="entry name" value="GGDEF"/>
    <property type="match status" value="1"/>
</dbReference>
<gene>
    <name evidence="5" type="ORF">B0682_00320</name>
</gene>
<organism evidence="5 6">
    <name type="scientific">Lwoffella lincolnii</name>
    <dbReference type="NCBI Taxonomy" id="90241"/>
    <lineage>
        <taxon>Bacteria</taxon>
        <taxon>Pseudomonadati</taxon>
        <taxon>Pseudomonadota</taxon>
        <taxon>Gammaproteobacteria</taxon>
        <taxon>Moraxellales</taxon>
        <taxon>Moraxellaceae</taxon>
        <taxon>Lwoffella</taxon>
    </lineage>
</organism>
<dbReference type="InterPro" id="IPR029787">
    <property type="entry name" value="Nucleotide_cyclase"/>
</dbReference>
<dbReference type="AlphaFoldDB" id="A0A1T0CK39"/>
<evidence type="ECO:0000313" key="5">
    <source>
        <dbReference type="EMBL" id="OOS22710.1"/>
    </source>
</evidence>
<name>A0A1T0CK39_9GAMM</name>
<dbReference type="Gene3D" id="3.30.70.270">
    <property type="match status" value="1"/>
</dbReference>
<keyword evidence="3" id="KW-0472">Membrane</keyword>
<comment type="caution">
    <text evidence="5">The sequence shown here is derived from an EMBL/GenBank/DDBJ whole genome shotgun (WGS) entry which is preliminary data.</text>
</comment>
<dbReference type="InterPro" id="IPR043128">
    <property type="entry name" value="Rev_trsase/Diguanyl_cyclase"/>
</dbReference>
<dbReference type="STRING" id="90241.B0682_00320"/>
<dbReference type="InterPro" id="IPR000160">
    <property type="entry name" value="GGDEF_dom"/>
</dbReference>
<sequence length="518" mass="59897">MKQTFIHILNQSLSQMVFHWQQSNQMALLLTCVLYELMMYWAWFVLVWFFLDELMPALIPFRVYLFWLICTVFMGVILVLIKYVNNRPPAKHRLHQLDNGLAVLGVFYITMIFLVNGGDTLYLGVSLVSTTLLFIMLGNKHTTWYSFLAQLVTVMILSLMDFLGIELPTLYDSKMLYQIEVKQSFSGVFLQASLLMFATLKAFFSVKVLKQLMHLFDESRRVLQYQADHDTMTGVKNRRYAIDWLQKHLFDINSYQHQKHQHEPQDLSVILLDIDFFKRINDTHGHGAGDEVLKEVARRLQQQSQEYHYRQNSSEMVLISRYGGEEFLVVMRRTTHDNALKYADRLRRCLADVPVYVPAEKTHIEVTASFGVASLSDAEINTLRVDLIRHMSKPEETDSAELTTMHINAINDNELKNNDQNINDQNINDHKNSLTAKHSWSNVQDKAMLVAVRQQKLKADFIRQDRSIDNIINMADVALYDAKKMGRNCVISAMQTISIDTLLEDGFSLSGSYQPSKA</sequence>
<keyword evidence="3" id="KW-1133">Transmembrane helix</keyword>
<evidence type="ECO:0000256" key="2">
    <source>
        <dbReference type="ARBA" id="ARBA00034247"/>
    </source>
</evidence>
<evidence type="ECO:0000256" key="1">
    <source>
        <dbReference type="ARBA" id="ARBA00012528"/>
    </source>
</evidence>
<dbReference type="PANTHER" id="PTHR45138">
    <property type="entry name" value="REGULATORY COMPONENTS OF SENSORY TRANSDUCTION SYSTEM"/>
    <property type="match status" value="1"/>
</dbReference>
<evidence type="ECO:0000259" key="4">
    <source>
        <dbReference type="PROSITE" id="PS50887"/>
    </source>
</evidence>
<feature type="transmembrane region" description="Helical" evidence="3">
    <location>
        <begin position="144"/>
        <end position="165"/>
    </location>
</feature>
<proteinExistence type="predicted"/>
<dbReference type="Proteomes" id="UP000191094">
    <property type="component" value="Unassembled WGS sequence"/>
</dbReference>
<dbReference type="PANTHER" id="PTHR45138:SF9">
    <property type="entry name" value="DIGUANYLATE CYCLASE DGCM-RELATED"/>
    <property type="match status" value="1"/>
</dbReference>
<dbReference type="CDD" id="cd01949">
    <property type="entry name" value="GGDEF"/>
    <property type="match status" value="1"/>
</dbReference>
<keyword evidence="6" id="KW-1185">Reference proteome</keyword>
<feature type="transmembrane region" description="Helical" evidence="3">
    <location>
        <begin position="97"/>
        <end position="115"/>
    </location>
</feature>
<dbReference type="OrthoDB" id="9812260at2"/>
<accession>A0A1T0CK39</accession>
<dbReference type="EC" id="2.7.7.65" evidence="1"/>
<protein>
    <recommendedName>
        <fullName evidence="1">diguanylate cyclase</fullName>
        <ecNumber evidence="1">2.7.7.65</ecNumber>
    </recommendedName>
</protein>
<dbReference type="RefSeq" id="WP_078306120.1">
    <property type="nucleotide sequence ID" value="NZ_MUYT01000001.1"/>
</dbReference>
<keyword evidence="3" id="KW-0812">Transmembrane</keyword>
<dbReference type="GO" id="GO:0052621">
    <property type="term" value="F:diguanylate cyclase activity"/>
    <property type="evidence" value="ECO:0007669"/>
    <property type="project" value="UniProtKB-EC"/>
</dbReference>
<feature type="domain" description="GGDEF" evidence="4">
    <location>
        <begin position="265"/>
        <end position="407"/>
    </location>
</feature>
<feature type="transmembrane region" description="Helical" evidence="3">
    <location>
        <begin position="26"/>
        <end position="51"/>
    </location>
</feature>
<evidence type="ECO:0000256" key="3">
    <source>
        <dbReference type="SAM" id="Phobius"/>
    </source>
</evidence>
<dbReference type="Pfam" id="PF00990">
    <property type="entry name" value="GGDEF"/>
    <property type="match status" value="1"/>
</dbReference>
<reference evidence="5 6" key="1">
    <citation type="submission" date="2017-02" db="EMBL/GenBank/DDBJ databases">
        <title>Draft genome sequence of Moraxella lincolnii CCUG 9405T type strain.</title>
        <authorList>
            <person name="Salva-Serra F."/>
            <person name="Engstrom-Jakobsson H."/>
            <person name="Thorell K."/>
            <person name="Jaen-Luchoro D."/>
            <person name="Gonzales-Siles L."/>
            <person name="Karlsson R."/>
            <person name="Yazdan S."/>
            <person name="Boulund F."/>
            <person name="Johnning A."/>
            <person name="Engstrand L."/>
            <person name="Kristiansson E."/>
            <person name="Moore E."/>
        </authorList>
    </citation>
    <scope>NUCLEOTIDE SEQUENCE [LARGE SCALE GENOMIC DNA]</scope>
    <source>
        <strain evidence="5 6">CCUG 9405</strain>
    </source>
</reference>
<feature type="transmembrane region" description="Helical" evidence="3">
    <location>
        <begin position="185"/>
        <end position="204"/>
    </location>
</feature>
<dbReference type="PROSITE" id="PS50887">
    <property type="entry name" value="GGDEF"/>
    <property type="match status" value="1"/>
</dbReference>
<dbReference type="EMBL" id="MUYT01000001">
    <property type="protein sequence ID" value="OOS22710.1"/>
    <property type="molecule type" value="Genomic_DNA"/>
</dbReference>
<feature type="transmembrane region" description="Helical" evidence="3">
    <location>
        <begin position="63"/>
        <end position="85"/>
    </location>
</feature>
<comment type="catalytic activity">
    <reaction evidence="2">
        <text>2 GTP = 3',3'-c-di-GMP + 2 diphosphate</text>
        <dbReference type="Rhea" id="RHEA:24898"/>
        <dbReference type="ChEBI" id="CHEBI:33019"/>
        <dbReference type="ChEBI" id="CHEBI:37565"/>
        <dbReference type="ChEBI" id="CHEBI:58805"/>
        <dbReference type="EC" id="2.7.7.65"/>
    </reaction>
</comment>
<dbReference type="InterPro" id="IPR050469">
    <property type="entry name" value="Diguanylate_Cyclase"/>
</dbReference>
<evidence type="ECO:0000313" key="6">
    <source>
        <dbReference type="Proteomes" id="UP000191094"/>
    </source>
</evidence>
<dbReference type="NCBIfam" id="TIGR00254">
    <property type="entry name" value="GGDEF"/>
    <property type="match status" value="1"/>
</dbReference>